<evidence type="ECO:0000313" key="2">
    <source>
        <dbReference type="EMBL" id="NKY21961.1"/>
    </source>
</evidence>
<feature type="transmembrane region" description="Helical" evidence="1">
    <location>
        <begin position="419"/>
        <end position="438"/>
    </location>
</feature>
<dbReference type="Proteomes" id="UP000581206">
    <property type="component" value="Unassembled WGS sequence"/>
</dbReference>
<reference evidence="2 3" key="1">
    <citation type="submission" date="2020-04" db="EMBL/GenBank/DDBJ databases">
        <title>MicrobeNet Type strains.</title>
        <authorList>
            <person name="Nicholson A.C."/>
        </authorList>
    </citation>
    <scope>NUCLEOTIDE SEQUENCE [LARGE SCALE GENOMIC DNA]</scope>
    <source>
        <strain evidence="2 3">ATCC BAA-788</strain>
    </source>
</reference>
<keyword evidence="3" id="KW-1185">Reference proteome</keyword>
<feature type="transmembrane region" description="Helical" evidence="1">
    <location>
        <begin position="124"/>
        <end position="147"/>
    </location>
</feature>
<dbReference type="AlphaFoldDB" id="A0A7X6KTE6"/>
<evidence type="ECO:0000313" key="3">
    <source>
        <dbReference type="Proteomes" id="UP000581206"/>
    </source>
</evidence>
<feature type="transmembrane region" description="Helical" evidence="1">
    <location>
        <begin position="445"/>
        <end position="464"/>
    </location>
</feature>
<feature type="transmembrane region" description="Helical" evidence="1">
    <location>
        <begin position="484"/>
        <end position="506"/>
    </location>
</feature>
<evidence type="ECO:0000256" key="1">
    <source>
        <dbReference type="SAM" id="Phobius"/>
    </source>
</evidence>
<feature type="transmembrane region" description="Helical" evidence="1">
    <location>
        <begin position="285"/>
        <end position="311"/>
    </location>
</feature>
<feature type="transmembrane region" description="Helical" evidence="1">
    <location>
        <begin position="189"/>
        <end position="208"/>
    </location>
</feature>
<dbReference type="EMBL" id="JAAXOX010000002">
    <property type="protein sequence ID" value="NKY21961.1"/>
    <property type="molecule type" value="Genomic_DNA"/>
</dbReference>
<evidence type="ECO:0008006" key="4">
    <source>
        <dbReference type="Google" id="ProtNLM"/>
    </source>
</evidence>
<feature type="transmembrane region" description="Helical" evidence="1">
    <location>
        <begin position="235"/>
        <end position="256"/>
    </location>
</feature>
<feature type="transmembrane region" description="Helical" evidence="1">
    <location>
        <begin position="20"/>
        <end position="40"/>
    </location>
</feature>
<accession>A0A7X6KTE6</accession>
<keyword evidence="1" id="KW-0472">Membrane</keyword>
<keyword evidence="1" id="KW-1133">Transmembrane helix</keyword>
<organism evidence="2 3">
    <name type="scientific">Cellulomonas denverensis</name>
    <dbReference type="NCBI Taxonomy" id="264297"/>
    <lineage>
        <taxon>Bacteria</taxon>
        <taxon>Bacillati</taxon>
        <taxon>Actinomycetota</taxon>
        <taxon>Actinomycetes</taxon>
        <taxon>Micrococcales</taxon>
        <taxon>Cellulomonadaceae</taxon>
        <taxon>Cellulomonas</taxon>
    </lineage>
</organism>
<feature type="transmembrane region" description="Helical" evidence="1">
    <location>
        <begin position="376"/>
        <end position="399"/>
    </location>
</feature>
<name>A0A7X6KTE6_9CELL</name>
<feature type="transmembrane region" description="Helical" evidence="1">
    <location>
        <begin position="153"/>
        <end position="177"/>
    </location>
</feature>
<dbReference type="RefSeq" id="WP_168629082.1">
    <property type="nucleotide sequence ID" value="NZ_BONL01000002.1"/>
</dbReference>
<keyword evidence="1" id="KW-0812">Transmembrane</keyword>
<gene>
    <name evidence="2" type="ORF">HGA03_04705</name>
</gene>
<comment type="caution">
    <text evidence="2">The sequence shown here is derived from an EMBL/GenBank/DDBJ whole genome shotgun (WGS) entry which is preliminary data.</text>
</comment>
<feature type="transmembrane region" description="Helical" evidence="1">
    <location>
        <begin position="331"/>
        <end position="355"/>
    </location>
</feature>
<sequence length="517" mass="51984">MTTLAGTLRLTRLALRRDRFVLPVWCAVVAGLLAAMSWSMQDMYPTTADRARYAAVAEQSTVQRLFNGPGHGLDTVGGEVVFEVGGYLLVLVALLCALATVRHSRAQEAAGNTELVRAARVGRLAPDAAAGLTALLSALGYGAVAALTLGLGGLGWAGALAYGAGLAAAGITFAALASVVCQLTARPRTATLVTAACLVAAYLVRGFGDVQGSGLVWASPFGWSQAMHPFAGNRWWPLIPSAGLAVLAVLAAVVLLQHRDLGAGLLVARAGRERRGPRLSGPMRLLARLTASAVAGWMVVVFALGLGFGAVTEDIVATAVLGTGTDAQDEMIRVAALVLAALAGAAGAALATVVASEERTGRLDTALAAGLGRGRWASCATGVVLGGSALVLGAGALGLTGGLRLAGVDVPSTEALATVGLHLPAVGVIAGLALLLALARPGVSALGWGPVAVVLVLGMLGFVLQLPQWALNVSPHTHVPAPGGLGDGAAGLGVLVAAAVLLPLLARPGFARRDLRV</sequence>
<feature type="transmembrane region" description="Helical" evidence="1">
    <location>
        <begin position="84"/>
        <end position="103"/>
    </location>
</feature>
<protein>
    <recommendedName>
        <fullName evidence="4">Exporter of polyketide antibiotics</fullName>
    </recommendedName>
</protein>
<proteinExistence type="predicted"/>